<dbReference type="PROSITE" id="PS51352">
    <property type="entry name" value="THIOREDOXIN_2"/>
    <property type="match status" value="1"/>
</dbReference>
<sequence length="124" mass="13985">MCANFDRHLMETAMSKAVITITDAEFETEVLKAEQPVLVYFWASWCGPCQLMSPLINSAATKYSDRLKVVKMEIDPNPLTVKQYQVEGVPALRLFQGQEVLISTEGVIGKDKLLELLDTHLNRN</sequence>
<dbReference type="PANTHER" id="PTHR45663">
    <property type="entry name" value="GEO12009P1"/>
    <property type="match status" value="1"/>
</dbReference>
<evidence type="ECO:0000259" key="8">
    <source>
        <dbReference type="PROSITE" id="PS51352"/>
    </source>
</evidence>
<dbReference type="SUPFAM" id="SSF52833">
    <property type="entry name" value="Thioredoxin-like"/>
    <property type="match status" value="1"/>
</dbReference>
<evidence type="ECO:0000256" key="7">
    <source>
        <dbReference type="PIRSR" id="PIRSR000077-4"/>
    </source>
</evidence>
<name>A0A2K8SSN5_9NOSO</name>
<keyword evidence="10" id="KW-1185">Reference proteome</keyword>
<reference evidence="9 10" key="1">
    <citation type="submission" date="2017-11" db="EMBL/GenBank/DDBJ databases">
        <title>Complete genome of a free-living desiccation-tolerant cyanobacterium and its photosynthetic adaptation to extreme terrestrial habitat.</title>
        <authorList>
            <person name="Shang J."/>
        </authorList>
    </citation>
    <scope>NUCLEOTIDE SEQUENCE [LARGE SCALE GENOMIC DNA]</scope>
    <source>
        <strain evidence="9 10">CCNUN1</strain>
    </source>
</reference>
<comment type="similarity">
    <text evidence="1 6">Belongs to the thioredoxin family.</text>
</comment>
<evidence type="ECO:0000256" key="6">
    <source>
        <dbReference type="PIRNR" id="PIRNR000077"/>
    </source>
</evidence>
<accession>A0A2K8SSN5</accession>
<dbReference type="PANTHER" id="PTHR45663:SF11">
    <property type="entry name" value="GEO12009P1"/>
    <property type="match status" value="1"/>
</dbReference>
<dbReference type="Proteomes" id="UP000232003">
    <property type="component" value="Chromosome"/>
</dbReference>
<evidence type="ECO:0000256" key="3">
    <source>
        <dbReference type="ARBA" id="ARBA00022982"/>
    </source>
</evidence>
<dbReference type="KEGG" id="nfl:COO91_04417"/>
<dbReference type="GO" id="GO:0005829">
    <property type="term" value="C:cytosol"/>
    <property type="evidence" value="ECO:0007669"/>
    <property type="project" value="TreeGrafter"/>
</dbReference>
<dbReference type="GO" id="GO:0045454">
    <property type="term" value="P:cell redox homeostasis"/>
    <property type="evidence" value="ECO:0007669"/>
    <property type="project" value="TreeGrafter"/>
</dbReference>
<dbReference type="Gene3D" id="3.40.30.10">
    <property type="entry name" value="Glutaredoxin"/>
    <property type="match status" value="1"/>
</dbReference>
<evidence type="ECO:0000256" key="5">
    <source>
        <dbReference type="ARBA" id="ARBA00023284"/>
    </source>
</evidence>
<dbReference type="InterPro" id="IPR005746">
    <property type="entry name" value="Thioredoxin"/>
</dbReference>
<protein>
    <recommendedName>
        <fullName evidence="6">Thioredoxin</fullName>
    </recommendedName>
</protein>
<proteinExistence type="inferred from homology"/>
<dbReference type="AlphaFoldDB" id="A0A2K8SSN5"/>
<keyword evidence="3" id="KW-0249">Electron transport</keyword>
<dbReference type="EMBL" id="CP024785">
    <property type="protein sequence ID" value="AUB38447.1"/>
    <property type="molecule type" value="Genomic_DNA"/>
</dbReference>
<keyword evidence="2" id="KW-0813">Transport</keyword>
<dbReference type="FunFam" id="3.40.30.10:FF:000001">
    <property type="entry name" value="Thioredoxin"/>
    <property type="match status" value="1"/>
</dbReference>
<dbReference type="CDD" id="cd02947">
    <property type="entry name" value="TRX_family"/>
    <property type="match status" value="1"/>
</dbReference>
<dbReference type="InterPro" id="IPR017937">
    <property type="entry name" value="Thioredoxin_CS"/>
</dbReference>
<evidence type="ECO:0000313" key="10">
    <source>
        <dbReference type="Proteomes" id="UP000232003"/>
    </source>
</evidence>
<gene>
    <name evidence="9" type="ORF">COO91_04417</name>
</gene>
<dbReference type="InterPro" id="IPR013766">
    <property type="entry name" value="Thioredoxin_domain"/>
</dbReference>
<evidence type="ECO:0000256" key="1">
    <source>
        <dbReference type="ARBA" id="ARBA00008987"/>
    </source>
</evidence>
<keyword evidence="4 7" id="KW-1015">Disulfide bond</keyword>
<evidence type="ECO:0000313" key="9">
    <source>
        <dbReference type="EMBL" id="AUB38447.1"/>
    </source>
</evidence>
<dbReference type="PRINTS" id="PR00421">
    <property type="entry name" value="THIOREDOXIN"/>
</dbReference>
<dbReference type="GO" id="GO:0015035">
    <property type="term" value="F:protein-disulfide reductase activity"/>
    <property type="evidence" value="ECO:0007669"/>
    <property type="project" value="InterPro"/>
</dbReference>
<dbReference type="PIRSF" id="PIRSF000077">
    <property type="entry name" value="Thioredoxin"/>
    <property type="match status" value="1"/>
</dbReference>
<dbReference type="PROSITE" id="PS00194">
    <property type="entry name" value="THIOREDOXIN_1"/>
    <property type="match status" value="1"/>
</dbReference>
<evidence type="ECO:0000256" key="4">
    <source>
        <dbReference type="ARBA" id="ARBA00023157"/>
    </source>
</evidence>
<evidence type="ECO:0000256" key="2">
    <source>
        <dbReference type="ARBA" id="ARBA00022448"/>
    </source>
</evidence>
<keyword evidence="5 7" id="KW-0676">Redox-active center</keyword>
<feature type="disulfide bond" description="Redox-active" evidence="7">
    <location>
        <begin position="46"/>
        <end position="49"/>
    </location>
</feature>
<organism evidence="9 10">
    <name type="scientific">Nostoc flagelliforme CCNUN1</name>
    <dbReference type="NCBI Taxonomy" id="2038116"/>
    <lineage>
        <taxon>Bacteria</taxon>
        <taxon>Bacillati</taxon>
        <taxon>Cyanobacteriota</taxon>
        <taxon>Cyanophyceae</taxon>
        <taxon>Nostocales</taxon>
        <taxon>Nostocaceae</taxon>
        <taxon>Nostoc</taxon>
    </lineage>
</organism>
<dbReference type="InterPro" id="IPR036249">
    <property type="entry name" value="Thioredoxin-like_sf"/>
</dbReference>
<dbReference type="Pfam" id="PF00085">
    <property type="entry name" value="Thioredoxin"/>
    <property type="match status" value="1"/>
</dbReference>
<feature type="domain" description="Thioredoxin" evidence="8">
    <location>
        <begin position="10"/>
        <end position="122"/>
    </location>
</feature>